<proteinExistence type="inferred from homology"/>
<comment type="caution">
    <text evidence="8">The sequence shown here is derived from an EMBL/GenBank/DDBJ whole genome shotgun (WGS) entry which is preliminary data.</text>
</comment>
<dbReference type="Proteomes" id="UP000677228">
    <property type="component" value="Unassembled WGS sequence"/>
</dbReference>
<dbReference type="PANTHER" id="PTHR13350:SF1">
    <property type="entry name" value="INTEGRATOR COMPLEX SUBUNIT 8"/>
    <property type="match status" value="1"/>
</dbReference>
<keyword evidence="4" id="KW-0158">Chromosome</keyword>
<keyword evidence="11" id="KW-1185">Reference proteome</keyword>
<gene>
    <name evidence="8" type="ORF">GPM918_LOCUS10631</name>
    <name evidence="7" type="ORF">OVA965_LOCUS3239</name>
    <name evidence="10" type="ORF">SRO942_LOCUS10632</name>
    <name evidence="9" type="ORF">TMI583_LOCUS3238</name>
</gene>
<comment type="subcellular location">
    <subcellularLocation>
        <location evidence="2">Chromosome</location>
    </subcellularLocation>
    <subcellularLocation>
        <location evidence="1">Nucleus</location>
    </subcellularLocation>
</comment>
<dbReference type="AlphaFoldDB" id="A0A814C7V2"/>
<evidence type="ECO:0000256" key="5">
    <source>
        <dbReference type="ARBA" id="ARBA00023242"/>
    </source>
</evidence>
<reference evidence="8" key="1">
    <citation type="submission" date="2021-02" db="EMBL/GenBank/DDBJ databases">
        <authorList>
            <person name="Nowell W R."/>
        </authorList>
    </citation>
    <scope>NUCLEOTIDE SEQUENCE</scope>
</reference>
<dbReference type="EMBL" id="CAJNOQ010002113">
    <property type="protein sequence ID" value="CAF0939524.1"/>
    <property type="molecule type" value="Genomic_DNA"/>
</dbReference>
<dbReference type="InterPro" id="IPR038751">
    <property type="entry name" value="INTS8"/>
</dbReference>
<dbReference type="EMBL" id="CAJOBC010002113">
    <property type="protein sequence ID" value="CAF3716213.1"/>
    <property type="molecule type" value="Genomic_DNA"/>
</dbReference>
<accession>A0A814C7V2</accession>
<dbReference type="Pfam" id="PF25756">
    <property type="entry name" value="TPR_INTS8"/>
    <property type="match status" value="1"/>
</dbReference>
<keyword evidence="5" id="KW-0539">Nucleus</keyword>
<dbReference type="InterPro" id="IPR057980">
    <property type="entry name" value="TPR_INTS8"/>
</dbReference>
<dbReference type="OrthoDB" id="64340at2759"/>
<comment type="similarity">
    <text evidence="3">Belongs to the Integrator subunit 8 family.</text>
</comment>
<evidence type="ECO:0000256" key="2">
    <source>
        <dbReference type="ARBA" id="ARBA00004286"/>
    </source>
</evidence>
<dbReference type="EMBL" id="CAJNOK010000763">
    <property type="protein sequence ID" value="CAF0773979.1"/>
    <property type="molecule type" value="Genomic_DNA"/>
</dbReference>
<dbReference type="EMBL" id="CAJOBA010000763">
    <property type="protein sequence ID" value="CAF3555031.1"/>
    <property type="molecule type" value="Genomic_DNA"/>
</dbReference>
<organism evidence="8 11">
    <name type="scientific">Didymodactylos carnosus</name>
    <dbReference type="NCBI Taxonomy" id="1234261"/>
    <lineage>
        <taxon>Eukaryota</taxon>
        <taxon>Metazoa</taxon>
        <taxon>Spiralia</taxon>
        <taxon>Gnathifera</taxon>
        <taxon>Rotifera</taxon>
        <taxon>Eurotatoria</taxon>
        <taxon>Bdelloidea</taxon>
        <taxon>Philodinida</taxon>
        <taxon>Philodinidae</taxon>
        <taxon>Didymodactylos</taxon>
    </lineage>
</organism>
<evidence type="ECO:0000313" key="9">
    <source>
        <dbReference type="EMBL" id="CAF3555031.1"/>
    </source>
</evidence>
<evidence type="ECO:0000313" key="8">
    <source>
        <dbReference type="EMBL" id="CAF0939524.1"/>
    </source>
</evidence>
<dbReference type="Proteomes" id="UP000663829">
    <property type="component" value="Unassembled WGS sequence"/>
</dbReference>
<dbReference type="GO" id="GO:0034472">
    <property type="term" value="P:snRNA 3'-end processing"/>
    <property type="evidence" value="ECO:0007669"/>
    <property type="project" value="InterPro"/>
</dbReference>
<feature type="domain" description="INTS8 TPR repeats" evidence="6">
    <location>
        <begin position="477"/>
        <end position="965"/>
    </location>
</feature>
<evidence type="ECO:0000313" key="7">
    <source>
        <dbReference type="EMBL" id="CAF0773979.1"/>
    </source>
</evidence>
<dbReference type="Proteomes" id="UP000681722">
    <property type="component" value="Unassembled WGS sequence"/>
</dbReference>
<dbReference type="Proteomes" id="UP000682733">
    <property type="component" value="Unassembled WGS sequence"/>
</dbReference>
<evidence type="ECO:0000256" key="1">
    <source>
        <dbReference type="ARBA" id="ARBA00004123"/>
    </source>
</evidence>
<name>A0A814C7V2_9BILA</name>
<dbReference type="GO" id="GO:0032039">
    <property type="term" value="C:integrator complex"/>
    <property type="evidence" value="ECO:0007669"/>
    <property type="project" value="TreeGrafter"/>
</dbReference>
<evidence type="ECO:0000313" key="10">
    <source>
        <dbReference type="EMBL" id="CAF3716213.1"/>
    </source>
</evidence>
<dbReference type="PANTHER" id="PTHR13350">
    <property type="entry name" value="INTEGRATOR COMPLEX SUBUNIT 8"/>
    <property type="match status" value="1"/>
</dbReference>
<evidence type="ECO:0000256" key="3">
    <source>
        <dbReference type="ARBA" id="ARBA00007147"/>
    </source>
</evidence>
<protein>
    <recommendedName>
        <fullName evidence="6">INTS8 TPR repeats domain-containing protein</fullName>
    </recommendedName>
</protein>
<evidence type="ECO:0000256" key="4">
    <source>
        <dbReference type="ARBA" id="ARBA00022454"/>
    </source>
</evidence>
<evidence type="ECO:0000313" key="11">
    <source>
        <dbReference type="Proteomes" id="UP000663829"/>
    </source>
</evidence>
<sequence length="990" mass="116010">MTEFSRTVTSSVASQSSSWFEFLLNPTLLDEYLTQDNLEVAGTDLIIQFLIHANLIEQKTKKPTDNPNEIELKDNKIKALRFLAMKIAAKLNWDLVIIEKRIPVAVQSDLIHCFVRLTTNSVIDKCYKDREQFQQLSKVDEPALFAVQLLHRWIVRTVVQSSFPVKQAKIFPVNLKYTILYRAGYVNPLQHMKEPNENVIQMAKAKVRDSIQALDTLLEWKKEIICIPLETCFGFIDYENGNVNYDWSKMVNYPLVECLARVAYDLGSIYFYEQNYVNAYTMFRRVHDVRSQINLNYFSSLDGYLTSLQSINPSMEQRMLKPKDRIAMALRASSEDCISVLAEDNDTKEMSMAARMRLEDRLDVGSQQYKIVCSFNLVRALLDGKHLSNIQYAFDYLDTALQRVKKVNPKQQALLHNFLRIHFQNLTKNLQDQLRTDKLSHLVGQTFIMPPLKPILSPTYRSSTVTSTIQRRVNASELFKIQNRLIHSFEPDVIIKTINDIDKMKQLKMLDDLFPPNQSNNVIEKQLSPILNTNLLIGQYIRILYVKAQRAKQFKHYSLARKLLLHAAELLSPLPQQQDTTKLIKYIRYELLLIDLNDSIHKQNFDNQDTWDACRTFLTDTQSENDASVDVIRVALSYALSRGEWHFLHAIQSSSRRNRQYLDLTKILARLCITDSIRPEITRELWDRVLDILSDKKVHRGNRHHQHPQQQQDKLTAINFQKFLLLIYNPTIISILFSLLTRMYSIVLVEQSHIDIYSDYARYWPTTIVDQRQRSVHIRILANIIYLCIKHIQTIKFQQTQIQIKSSLLRTQGDLYLTLQQYTLSTKSYLCSITLDTMNNSQHVQDHDMLIRNLIKSTLQLGYHTQVACLCQLLNQPDYNIIFKTLQENFNLNDDIDDYYDCVWDLALMEILINNLHVRGYEDKKKLAIRVCKQKELNGNNSDENRLKMIRIKKRLLLKKLLAHYLLPFNRLYRPKLYWKYNLLKNMSLD</sequence>
<evidence type="ECO:0000259" key="6">
    <source>
        <dbReference type="Pfam" id="PF25756"/>
    </source>
</evidence>
<dbReference type="GO" id="GO:0005694">
    <property type="term" value="C:chromosome"/>
    <property type="evidence" value="ECO:0007669"/>
    <property type="project" value="UniProtKB-SubCell"/>
</dbReference>